<feature type="region of interest" description="Disordered" evidence="1">
    <location>
        <begin position="83"/>
        <end position="129"/>
    </location>
</feature>
<feature type="region of interest" description="Disordered" evidence="1">
    <location>
        <begin position="1"/>
        <end position="41"/>
    </location>
</feature>
<dbReference type="PANTHER" id="PTHR38166:SF1">
    <property type="entry name" value="C2H2-TYPE DOMAIN-CONTAINING PROTEIN"/>
    <property type="match status" value="1"/>
</dbReference>
<evidence type="ECO:0000256" key="1">
    <source>
        <dbReference type="SAM" id="MobiDB-lite"/>
    </source>
</evidence>
<keyword evidence="3" id="KW-1185">Reference proteome</keyword>
<gene>
    <name evidence="2" type="ORF">GQ607_005239</name>
</gene>
<protein>
    <recommendedName>
        <fullName evidence="4">C2H2-type domain-containing protein</fullName>
    </recommendedName>
</protein>
<sequence length="577" mass="64502">MVQTRSMSRSQSKDHSKSDLHEPQEEKPAAVEPSLDDPLLYDYGFRRGYEQELDNHFEIIDVEAGPDSSLHGYGHNWKNVKHSASADSGYADGQEDDQEDGQEDDQEDDQEGGQEDDQEDGLADDQGYGLVDYPDVMDARVWEACMGETIRVIEAEFMEARDTTEIVDETLSIPGGLVNQDGRVSCSKSIDTPASQSFSGSAITQVSGTTDSDIAANMMSTVGAQDVYDKVLDFFSRFIEFKLRITGAQQRGGPSSKGNSRAQRRLTGIEGGSQRRTAKGKGKRLSQADDSFDDPDEAPDDGESEAKRRKTEKLKIACPYMKRYPTEFCSWRTCVGPGFDGMNRMKEHLKRRHFKENGCHRCGLYLESNQALQDHLRSLDICPVKVILPQMGFMTQIQSEEISKKRQVHTTPLLQRWKEIYLILFPDTDEDTIPGPYFEATETSDGLSNIFDPQEYESFLKRHLPARILMNLNREFQIISDIAKAKLAEMLQEESLEVLKAYVLQKGGSSSQTLQTDSSETQPLDSEVIGNGLFDNIEALGGEGQDSFDFSFLEAYCQQADKEGSEQTDSGYGPSVL</sequence>
<feature type="compositionally biased region" description="Basic and acidic residues" evidence="1">
    <location>
        <begin position="11"/>
        <end position="29"/>
    </location>
</feature>
<evidence type="ECO:0008006" key="4">
    <source>
        <dbReference type="Google" id="ProtNLM"/>
    </source>
</evidence>
<feature type="compositionally biased region" description="Acidic residues" evidence="1">
    <location>
        <begin position="93"/>
        <end position="123"/>
    </location>
</feature>
<feature type="compositionally biased region" description="Acidic residues" evidence="1">
    <location>
        <begin position="290"/>
        <end position="303"/>
    </location>
</feature>
<name>A0A8H3WMY5_9PEZI</name>
<accession>A0A8H3WMY5</accession>
<reference evidence="2 3" key="1">
    <citation type="submission" date="2019-12" db="EMBL/GenBank/DDBJ databases">
        <title>A genome sequence resource for the geographically widespread anthracnose pathogen Colletotrichum asianum.</title>
        <authorList>
            <person name="Meng Y."/>
        </authorList>
    </citation>
    <scope>NUCLEOTIDE SEQUENCE [LARGE SCALE GENOMIC DNA]</scope>
    <source>
        <strain evidence="2 3">ICMP 18580</strain>
    </source>
</reference>
<dbReference type="EMBL" id="WOWK01000023">
    <property type="protein sequence ID" value="KAF0327378.1"/>
    <property type="molecule type" value="Genomic_DNA"/>
</dbReference>
<dbReference type="Proteomes" id="UP000434172">
    <property type="component" value="Unassembled WGS sequence"/>
</dbReference>
<comment type="caution">
    <text evidence="2">The sequence shown here is derived from an EMBL/GenBank/DDBJ whole genome shotgun (WGS) entry which is preliminary data.</text>
</comment>
<dbReference type="PANTHER" id="PTHR38166">
    <property type="entry name" value="C2H2-TYPE DOMAIN-CONTAINING PROTEIN-RELATED"/>
    <property type="match status" value="1"/>
</dbReference>
<dbReference type="AlphaFoldDB" id="A0A8H3WMY5"/>
<organism evidence="2 3">
    <name type="scientific">Colletotrichum asianum</name>
    <dbReference type="NCBI Taxonomy" id="702518"/>
    <lineage>
        <taxon>Eukaryota</taxon>
        <taxon>Fungi</taxon>
        <taxon>Dikarya</taxon>
        <taxon>Ascomycota</taxon>
        <taxon>Pezizomycotina</taxon>
        <taxon>Sordariomycetes</taxon>
        <taxon>Hypocreomycetidae</taxon>
        <taxon>Glomerellales</taxon>
        <taxon>Glomerellaceae</taxon>
        <taxon>Colletotrichum</taxon>
        <taxon>Colletotrichum gloeosporioides species complex</taxon>
    </lineage>
</organism>
<feature type="region of interest" description="Disordered" evidence="1">
    <location>
        <begin position="248"/>
        <end position="309"/>
    </location>
</feature>
<dbReference type="OrthoDB" id="4161727at2759"/>
<evidence type="ECO:0000313" key="3">
    <source>
        <dbReference type="Proteomes" id="UP000434172"/>
    </source>
</evidence>
<feature type="compositionally biased region" description="Polar residues" evidence="1">
    <location>
        <begin position="1"/>
        <end position="10"/>
    </location>
</feature>
<proteinExistence type="predicted"/>
<feature type="compositionally biased region" description="Polar residues" evidence="1">
    <location>
        <begin position="248"/>
        <end position="261"/>
    </location>
</feature>
<evidence type="ECO:0000313" key="2">
    <source>
        <dbReference type="EMBL" id="KAF0327378.1"/>
    </source>
</evidence>